<keyword evidence="4" id="KW-0067">ATP-binding</keyword>
<feature type="domain" description="ABC transporter" evidence="5">
    <location>
        <begin position="5"/>
        <end position="235"/>
    </location>
</feature>
<evidence type="ECO:0000259" key="5">
    <source>
        <dbReference type="PROSITE" id="PS50893"/>
    </source>
</evidence>
<dbReference type="PANTHER" id="PTHR43335">
    <property type="entry name" value="ABC TRANSPORTER, ATP-BINDING PROTEIN"/>
    <property type="match status" value="1"/>
</dbReference>
<comment type="caution">
    <text evidence="6">The sequence shown here is derived from an EMBL/GenBank/DDBJ whole genome shotgun (WGS) entry which is preliminary data.</text>
</comment>
<dbReference type="SMART" id="SM00382">
    <property type="entry name" value="AAA"/>
    <property type="match status" value="1"/>
</dbReference>
<name>A0A0F9NL33_9ZZZZ</name>
<accession>A0A0F9NL33</accession>
<evidence type="ECO:0000256" key="1">
    <source>
        <dbReference type="ARBA" id="ARBA00005417"/>
    </source>
</evidence>
<dbReference type="SUPFAM" id="SSF52540">
    <property type="entry name" value="P-loop containing nucleoside triphosphate hydrolases"/>
    <property type="match status" value="1"/>
</dbReference>
<evidence type="ECO:0000313" key="6">
    <source>
        <dbReference type="EMBL" id="KKN20235.1"/>
    </source>
</evidence>
<dbReference type="PROSITE" id="PS50893">
    <property type="entry name" value="ABC_TRANSPORTER_2"/>
    <property type="match status" value="1"/>
</dbReference>
<dbReference type="InterPro" id="IPR003593">
    <property type="entry name" value="AAA+_ATPase"/>
</dbReference>
<dbReference type="Pfam" id="PF00005">
    <property type="entry name" value="ABC_tran"/>
    <property type="match status" value="1"/>
</dbReference>
<evidence type="ECO:0000256" key="3">
    <source>
        <dbReference type="ARBA" id="ARBA00022741"/>
    </source>
</evidence>
<dbReference type="InterPro" id="IPR027417">
    <property type="entry name" value="P-loop_NTPase"/>
</dbReference>
<dbReference type="PROSITE" id="PS00211">
    <property type="entry name" value="ABC_TRANSPORTER_1"/>
    <property type="match status" value="1"/>
</dbReference>
<dbReference type="AlphaFoldDB" id="A0A0F9NL33"/>
<organism evidence="6">
    <name type="scientific">marine sediment metagenome</name>
    <dbReference type="NCBI Taxonomy" id="412755"/>
    <lineage>
        <taxon>unclassified sequences</taxon>
        <taxon>metagenomes</taxon>
        <taxon>ecological metagenomes</taxon>
    </lineage>
</organism>
<proteinExistence type="inferred from homology"/>
<gene>
    <name evidence="6" type="ORF">LCGC14_0937680</name>
</gene>
<comment type="similarity">
    <text evidence="1">Belongs to the ABC transporter superfamily.</text>
</comment>
<dbReference type="InterPro" id="IPR003439">
    <property type="entry name" value="ABC_transporter-like_ATP-bd"/>
</dbReference>
<keyword evidence="3" id="KW-0547">Nucleotide-binding</keyword>
<reference evidence="6" key="1">
    <citation type="journal article" date="2015" name="Nature">
        <title>Complex archaea that bridge the gap between prokaryotes and eukaryotes.</title>
        <authorList>
            <person name="Spang A."/>
            <person name="Saw J.H."/>
            <person name="Jorgensen S.L."/>
            <person name="Zaremba-Niedzwiedzka K."/>
            <person name="Martijn J."/>
            <person name="Lind A.E."/>
            <person name="van Eijk R."/>
            <person name="Schleper C."/>
            <person name="Guy L."/>
            <person name="Ettema T.J."/>
        </authorList>
    </citation>
    <scope>NUCLEOTIDE SEQUENCE</scope>
</reference>
<dbReference type="InterPro" id="IPR017871">
    <property type="entry name" value="ABC_transporter-like_CS"/>
</dbReference>
<sequence length="315" mass="35262">MENILVIRELVKSYGSFLALDNFTCNIPKGVTGLLGPNGAGKTTFIRTVLGIHPFKSGSIKFFDYELPKDILAVKDKIGYQPEVDTKILKVSAMKYVTHMATMAGLSRNAAKQRAFDTLHYVGLGEARYRDMNDFSQGMMQKVKLATALVHDPELLILDEPTAGCDPDSHEQILNLISDLGSTHGKNILISSHLLHDVEKTASSVVIMNLGKMVIQGELRSILRKKDKIINLQIRVNGGNINKFAKLLQENDFEVTNVSETISCNVEREDDKKYLSIFNIARNNGMNIRMMTPYQQSLEDVFLAEIAKNQRDNEK</sequence>
<keyword evidence="2" id="KW-0813">Transport</keyword>
<dbReference type="GO" id="GO:0016887">
    <property type="term" value="F:ATP hydrolysis activity"/>
    <property type="evidence" value="ECO:0007669"/>
    <property type="project" value="InterPro"/>
</dbReference>
<dbReference type="Gene3D" id="3.40.50.300">
    <property type="entry name" value="P-loop containing nucleotide triphosphate hydrolases"/>
    <property type="match status" value="1"/>
</dbReference>
<evidence type="ECO:0000256" key="2">
    <source>
        <dbReference type="ARBA" id="ARBA00022448"/>
    </source>
</evidence>
<dbReference type="GO" id="GO:0005524">
    <property type="term" value="F:ATP binding"/>
    <property type="evidence" value="ECO:0007669"/>
    <property type="project" value="UniProtKB-KW"/>
</dbReference>
<protein>
    <recommendedName>
        <fullName evidence="5">ABC transporter domain-containing protein</fullName>
    </recommendedName>
</protein>
<evidence type="ECO:0000256" key="4">
    <source>
        <dbReference type="ARBA" id="ARBA00022840"/>
    </source>
</evidence>
<dbReference type="EMBL" id="LAZR01003262">
    <property type="protein sequence ID" value="KKN20235.1"/>
    <property type="molecule type" value="Genomic_DNA"/>
</dbReference>